<gene>
    <name evidence="2" type="ORF">Slati_2136100</name>
</gene>
<accession>A0AAW2WT51</accession>
<reference evidence="2" key="1">
    <citation type="submission" date="2020-06" db="EMBL/GenBank/DDBJ databases">
        <authorList>
            <person name="Li T."/>
            <person name="Hu X."/>
            <person name="Zhang T."/>
            <person name="Song X."/>
            <person name="Zhang H."/>
            <person name="Dai N."/>
            <person name="Sheng W."/>
            <person name="Hou X."/>
            <person name="Wei L."/>
        </authorList>
    </citation>
    <scope>NUCLEOTIDE SEQUENCE</scope>
    <source>
        <strain evidence="2">KEN1</strain>
        <tissue evidence="2">Leaf</tissue>
    </source>
</reference>
<comment type="caution">
    <text evidence="2">The sequence shown here is derived from an EMBL/GenBank/DDBJ whole genome shotgun (WGS) entry which is preliminary data.</text>
</comment>
<evidence type="ECO:0000313" key="2">
    <source>
        <dbReference type="EMBL" id="KAL0444134.1"/>
    </source>
</evidence>
<feature type="region of interest" description="Disordered" evidence="1">
    <location>
        <begin position="86"/>
        <end position="106"/>
    </location>
</feature>
<dbReference type="PANTHER" id="PTHR46655">
    <property type="entry name" value="HISTONE-LYSINE N-METHYLTRANSFERASE ATXR3"/>
    <property type="match status" value="1"/>
</dbReference>
<dbReference type="EMBL" id="JACGWN010000007">
    <property type="protein sequence ID" value="KAL0444134.1"/>
    <property type="molecule type" value="Genomic_DNA"/>
</dbReference>
<dbReference type="PANTHER" id="PTHR46655:SF1">
    <property type="entry name" value="HISTONE-LYSINE N-METHYLTRANSFERASE ATXR3"/>
    <property type="match status" value="1"/>
</dbReference>
<feature type="compositionally biased region" description="Low complexity" evidence="1">
    <location>
        <begin position="87"/>
        <end position="97"/>
    </location>
</feature>
<protein>
    <submittedName>
        <fullName evidence="2">Histone-lysine N-methyltransferase ATXR3</fullName>
    </submittedName>
</protein>
<proteinExistence type="predicted"/>
<dbReference type="AlphaFoldDB" id="A0AAW2WT51"/>
<reference evidence="2" key="2">
    <citation type="journal article" date="2024" name="Plant">
        <title>Genomic evolution and insights into agronomic trait innovations of Sesamum species.</title>
        <authorList>
            <person name="Miao H."/>
            <person name="Wang L."/>
            <person name="Qu L."/>
            <person name="Liu H."/>
            <person name="Sun Y."/>
            <person name="Le M."/>
            <person name="Wang Q."/>
            <person name="Wei S."/>
            <person name="Zheng Y."/>
            <person name="Lin W."/>
            <person name="Duan Y."/>
            <person name="Cao H."/>
            <person name="Xiong S."/>
            <person name="Wang X."/>
            <person name="Wei L."/>
            <person name="Li C."/>
            <person name="Ma Q."/>
            <person name="Ju M."/>
            <person name="Zhao R."/>
            <person name="Li G."/>
            <person name="Mu C."/>
            <person name="Tian Q."/>
            <person name="Mei H."/>
            <person name="Zhang T."/>
            <person name="Gao T."/>
            <person name="Zhang H."/>
        </authorList>
    </citation>
    <scope>NUCLEOTIDE SEQUENCE</scope>
    <source>
        <strain evidence="2">KEN1</strain>
    </source>
</reference>
<name>A0AAW2WT51_9LAMI</name>
<organism evidence="2">
    <name type="scientific">Sesamum latifolium</name>
    <dbReference type="NCBI Taxonomy" id="2727402"/>
    <lineage>
        <taxon>Eukaryota</taxon>
        <taxon>Viridiplantae</taxon>
        <taxon>Streptophyta</taxon>
        <taxon>Embryophyta</taxon>
        <taxon>Tracheophyta</taxon>
        <taxon>Spermatophyta</taxon>
        <taxon>Magnoliopsida</taxon>
        <taxon>eudicotyledons</taxon>
        <taxon>Gunneridae</taxon>
        <taxon>Pentapetalae</taxon>
        <taxon>asterids</taxon>
        <taxon>lamiids</taxon>
        <taxon>Lamiales</taxon>
        <taxon>Pedaliaceae</taxon>
        <taxon>Sesamum</taxon>
    </lineage>
</organism>
<evidence type="ECO:0000256" key="1">
    <source>
        <dbReference type="SAM" id="MobiDB-lite"/>
    </source>
</evidence>
<sequence>MEEDVLSFQNDECEFDDLCGDVTFRKGDADSEVEREAGICLMAMFWHECQRLPQLEDLVCKFPNINWVKNRVPNVKIRSLNHLSDRSSSASNQMDDSSGLKEYLESSDKRDSANQLFRRSLYKRSKLFDARKSSSILSRDAQLRRLAIKKTGNGYKRMEGYIATCLRDIMSENTLDFFESKVGEIEERMRNGYYVIRGLDSIKEDISRMCRDAIKIKNRGDARDMNRIVTLFIRLATSLDKGPKLAYARDVMKSWKDESPPGFSSSSSKYKKSLVKAAERKQSYRGNGLQSRMDILVLEIMLLIEKSEGDYLN</sequence>